<accession>A0A3N1KUI8</accession>
<gene>
    <name evidence="2" type="ORF">EDC65_5360</name>
</gene>
<name>A0A3N1KUI8_9PROT</name>
<evidence type="ECO:0000256" key="1">
    <source>
        <dbReference type="SAM" id="Phobius"/>
    </source>
</evidence>
<dbReference type="AlphaFoldDB" id="A0A3N1KUI8"/>
<evidence type="ECO:0000313" key="3">
    <source>
        <dbReference type="Proteomes" id="UP000278222"/>
    </source>
</evidence>
<evidence type="ECO:0000313" key="2">
    <source>
        <dbReference type="EMBL" id="ROP81025.1"/>
    </source>
</evidence>
<keyword evidence="1" id="KW-0472">Membrane</keyword>
<sequence length="280" mass="28661">MATDTHEPSATEAGATGARVPASTLARWAIGIAITALVLVVSSPVWLPMLRGTQPDRATVAVAAEEAQRIAAVQTAPLAQRIAALEATVQKLAAAGAATPDIRRLALAGAVAQLRPAVARPTPFAVELAVVAGLAERQPAYAAGLRLLAPHATSGIPTLRQLRARFATHVEAALMAEAGNDEVPLVAQFVTWMASTAPFGTGQMIHDITMPATAAALRAADQRLAAEDLDGAVAALAGLTRPAAAAMRPWIEGVRARADATRAMDLLVGAALADLPASAR</sequence>
<comment type="caution">
    <text evidence="2">The sequence shown here is derived from an EMBL/GenBank/DDBJ whole genome shotgun (WGS) entry which is preliminary data.</text>
</comment>
<protein>
    <recommendedName>
        <fullName evidence="4">Inner membrane protein</fullName>
    </recommendedName>
</protein>
<keyword evidence="3" id="KW-1185">Reference proteome</keyword>
<reference evidence="2 3" key="1">
    <citation type="submission" date="2018-11" db="EMBL/GenBank/DDBJ databases">
        <title>Genomic Encyclopedia of Type Strains, Phase IV (KMG-IV): sequencing the most valuable type-strain genomes for metagenomic binning, comparative biology and taxonomic classification.</title>
        <authorList>
            <person name="Goeker M."/>
        </authorList>
    </citation>
    <scope>NUCLEOTIDE SEQUENCE [LARGE SCALE GENOMIC DNA]</scope>
    <source>
        <strain evidence="2 3">DSM 5900</strain>
    </source>
</reference>
<dbReference type="EMBL" id="RJKX01000019">
    <property type="protein sequence ID" value="ROP81025.1"/>
    <property type="molecule type" value="Genomic_DNA"/>
</dbReference>
<dbReference type="Proteomes" id="UP000278222">
    <property type="component" value="Unassembled WGS sequence"/>
</dbReference>
<feature type="transmembrane region" description="Helical" evidence="1">
    <location>
        <begin position="28"/>
        <end position="47"/>
    </location>
</feature>
<proteinExistence type="predicted"/>
<organism evidence="2 3">
    <name type="scientific">Stella humosa</name>
    <dbReference type="NCBI Taxonomy" id="94"/>
    <lineage>
        <taxon>Bacteria</taxon>
        <taxon>Pseudomonadati</taxon>
        <taxon>Pseudomonadota</taxon>
        <taxon>Alphaproteobacteria</taxon>
        <taxon>Rhodospirillales</taxon>
        <taxon>Stellaceae</taxon>
        <taxon>Stella</taxon>
    </lineage>
</organism>
<keyword evidence="1" id="KW-0812">Transmembrane</keyword>
<evidence type="ECO:0008006" key="4">
    <source>
        <dbReference type="Google" id="ProtNLM"/>
    </source>
</evidence>
<dbReference type="RefSeq" id="WP_123695486.1">
    <property type="nucleotide sequence ID" value="NZ_AP019700.1"/>
</dbReference>
<keyword evidence="1" id="KW-1133">Transmembrane helix</keyword>